<comment type="caution">
    <text evidence="3">The sequence shown here is derived from an EMBL/GenBank/DDBJ whole genome shotgun (WGS) entry which is preliminary data.</text>
</comment>
<evidence type="ECO:0000313" key="3">
    <source>
        <dbReference type="EMBL" id="MBC6466288.1"/>
    </source>
</evidence>
<dbReference type="Pfam" id="PF03795">
    <property type="entry name" value="YCII"/>
    <property type="match status" value="1"/>
</dbReference>
<dbReference type="InterPro" id="IPR011008">
    <property type="entry name" value="Dimeric_a/b-barrel"/>
</dbReference>
<proteinExistence type="inferred from homology"/>
<dbReference type="InterPro" id="IPR005545">
    <property type="entry name" value="YCII"/>
</dbReference>
<dbReference type="RefSeq" id="WP_187243290.1">
    <property type="nucleotide sequence ID" value="NZ_BAAAOK010000071.1"/>
</dbReference>
<comment type="similarity">
    <text evidence="1">Belongs to the YciI family.</text>
</comment>
<dbReference type="Gene3D" id="3.30.70.1060">
    <property type="entry name" value="Dimeric alpha+beta barrel"/>
    <property type="match status" value="1"/>
</dbReference>
<dbReference type="SUPFAM" id="SSF54909">
    <property type="entry name" value="Dimeric alpha+beta barrel"/>
    <property type="match status" value="1"/>
</dbReference>
<evidence type="ECO:0000313" key="4">
    <source>
        <dbReference type="Proteomes" id="UP000805614"/>
    </source>
</evidence>
<organism evidence="3 4">
    <name type="scientific">Actinomadura alba</name>
    <dbReference type="NCBI Taxonomy" id="406431"/>
    <lineage>
        <taxon>Bacteria</taxon>
        <taxon>Bacillati</taxon>
        <taxon>Actinomycetota</taxon>
        <taxon>Actinomycetes</taxon>
        <taxon>Streptosporangiales</taxon>
        <taxon>Thermomonosporaceae</taxon>
        <taxon>Actinomadura</taxon>
    </lineage>
</organism>
<gene>
    <name evidence="3" type="ORF">HKK74_12355</name>
</gene>
<dbReference type="EMBL" id="JABVEC010000007">
    <property type="protein sequence ID" value="MBC6466288.1"/>
    <property type="molecule type" value="Genomic_DNA"/>
</dbReference>
<name>A0ABR7LPH8_9ACTN</name>
<accession>A0ABR7LPH8</accession>
<dbReference type="Proteomes" id="UP000805614">
    <property type="component" value="Unassembled WGS sequence"/>
</dbReference>
<reference evidence="3 4" key="1">
    <citation type="submission" date="2020-06" db="EMBL/GenBank/DDBJ databases">
        <title>Actinomadura xiongansis sp. nov., isolated from soil of Baiyangdian.</title>
        <authorList>
            <person name="Zhang X."/>
        </authorList>
    </citation>
    <scope>NUCLEOTIDE SEQUENCE [LARGE SCALE GENOMIC DNA]</scope>
    <source>
        <strain evidence="3 4">HBUM206468</strain>
    </source>
</reference>
<evidence type="ECO:0000259" key="2">
    <source>
        <dbReference type="Pfam" id="PF03795"/>
    </source>
</evidence>
<keyword evidence="4" id="KW-1185">Reference proteome</keyword>
<protein>
    <recommendedName>
        <fullName evidence="2">YCII-related domain-containing protein</fullName>
    </recommendedName>
</protein>
<dbReference type="PANTHER" id="PTHR35174">
    <property type="entry name" value="BLL7171 PROTEIN-RELATED"/>
    <property type="match status" value="1"/>
</dbReference>
<evidence type="ECO:0000256" key="1">
    <source>
        <dbReference type="ARBA" id="ARBA00007689"/>
    </source>
</evidence>
<feature type="domain" description="YCII-related" evidence="2">
    <location>
        <begin position="1"/>
        <end position="92"/>
    </location>
</feature>
<sequence length="117" mass="12536">MRFLMMTTEDGSTPATPPSERLQAEMGAFIAEMSKAGVLLATGGLEPQGIHIASKDGKVTVTDGPYSEAKEAVVGFALIEVRTREEAIELSKRFWQIVGDGQGVIKQVFGPEDQPGQ</sequence>